<dbReference type="PANTHER" id="PTHR30619:SF1">
    <property type="entry name" value="RECOMBINATION PROTEIN 2"/>
    <property type="match status" value="1"/>
</dbReference>
<organism evidence="9 10">
    <name type="scientific">Hyphobacterium marinum</name>
    <dbReference type="NCBI Taxonomy" id="3116574"/>
    <lineage>
        <taxon>Bacteria</taxon>
        <taxon>Pseudomonadati</taxon>
        <taxon>Pseudomonadota</taxon>
        <taxon>Alphaproteobacteria</taxon>
        <taxon>Maricaulales</taxon>
        <taxon>Maricaulaceae</taxon>
        <taxon>Hyphobacterium</taxon>
    </lineage>
</organism>
<feature type="transmembrane region" description="Helical" evidence="6">
    <location>
        <begin position="342"/>
        <end position="360"/>
    </location>
</feature>
<feature type="transmembrane region" description="Helical" evidence="6">
    <location>
        <begin position="279"/>
        <end position="304"/>
    </location>
</feature>
<feature type="transmembrane region" description="Helical" evidence="6">
    <location>
        <begin position="316"/>
        <end position="335"/>
    </location>
</feature>
<keyword evidence="3 6" id="KW-0812">Transmembrane</keyword>
<feature type="transmembrane region" description="Helical" evidence="6">
    <location>
        <begin position="65"/>
        <end position="84"/>
    </location>
</feature>
<gene>
    <name evidence="9" type="ORF">V0U35_12610</name>
</gene>
<dbReference type="Proteomes" id="UP001310692">
    <property type="component" value="Unassembled WGS sequence"/>
</dbReference>
<keyword evidence="10" id="KW-1185">Reference proteome</keyword>
<feature type="transmembrane region" description="Helical" evidence="6">
    <location>
        <begin position="40"/>
        <end position="58"/>
    </location>
</feature>
<dbReference type="NCBIfam" id="TIGR00360">
    <property type="entry name" value="ComEC_N-term"/>
    <property type="match status" value="1"/>
</dbReference>
<protein>
    <submittedName>
        <fullName evidence="9">ComEC/Rec2 family competence protein</fullName>
    </submittedName>
</protein>
<feature type="domain" description="DUF4131" evidence="8">
    <location>
        <begin position="67"/>
        <end position="195"/>
    </location>
</feature>
<keyword evidence="2" id="KW-1003">Cell membrane</keyword>
<proteinExistence type="predicted"/>
<evidence type="ECO:0000259" key="7">
    <source>
        <dbReference type="Pfam" id="PF03772"/>
    </source>
</evidence>
<evidence type="ECO:0000256" key="1">
    <source>
        <dbReference type="ARBA" id="ARBA00004651"/>
    </source>
</evidence>
<dbReference type="Pfam" id="PF13567">
    <property type="entry name" value="DUF4131"/>
    <property type="match status" value="1"/>
</dbReference>
<dbReference type="EMBL" id="JAZDRO010000006">
    <property type="protein sequence ID" value="MEE2567522.1"/>
    <property type="molecule type" value="Genomic_DNA"/>
</dbReference>
<feature type="transmembrane region" description="Helical" evidence="6">
    <location>
        <begin position="422"/>
        <end position="444"/>
    </location>
</feature>
<evidence type="ECO:0000256" key="4">
    <source>
        <dbReference type="ARBA" id="ARBA00022989"/>
    </source>
</evidence>
<evidence type="ECO:0000256" key="2">
    <source>
        <dbReference type="ARBA" id="ARBA00022475"/>
    </source>
</evidence>
<evidence type="ECO:0000313" key="10">
    <source>
        <dbReference type="Proteomes" id="UP001310692"/>
    </source>
</evidence>
<accession>A0ABU7M123</accession>
<sequence length="713" mass="74814">MTVSEPVQQQAGSWRAAIAANLERSWAALTTSRVITVQDLPLWCPVAFAIGSAVYFTLPAEPSAAAGWTAFGLAVCALAGAIIWRHRTSVLITLMLAAFVLAGGARGQWRTLSVAGPVVAESERARTVTGWIESVQQSGGRQRLVLRVASLDGMDEPPRRVRVLANRGAFQPGDAITLRAVLGPPPRPAAPGGYDAGFAAWFSGLGGSGFAVTRPEAAEFYGDSRARAFARVRWSMAERIRERAPPRSAGIAAALLTGDRSGISPDDAEALRATGLGHILAISGLHMALFAGGVFFAVRFLFAAIEPFARRHDPRYPAAIAALLAALAYLALSGAAIPTQRAFIMTAAVLIGVLVGRQAISMRSVALAAFAVLLIQPESIVTPGFQMSFAAASALITAFGALRDHRRPGPRPGVLRRAAGSIGAIGWSSLIAGAATSGFAAFHFNRLAAFGFIANLAAMPIFSFLVMPAGVIALALMPFGLEAIPLAVMGAGLDAVLSIAHFIADWPGALSPVPAGHGAALPLYAAGFAALVAGRGLLRLAGLVFMGAGLILWWATPVPDGLVTDSGVVIAHYDAADGDWSASTTRRSRFAARVFLEQTGDREVRLARGMRCDASGCAGRAQGVLIATPETEEALIEDCRTADLVVTRLEVNRVLRSRCDAELIDADDLARDGARTFRITDGRITSWETVADRRGDRSWTGTGTGTMAGTHRD</sequence>
<reference evidence="9 10" key="1">
    <citation type="submission" date="2024-01" db="EMBL/GenBank/DDBJ databases">
        <title>Hyphobacterium bacterium isolated from marine sediment.</title>
        <authorList>
            <person name="Zhao S."/>
        </authorList>
    </citation>
    <scope>NUCLEOTIDE SEQUENCE [LARGE SCALE GENOMIC DNA]</scope>
    <source>
        <strain evidence="9 10">Y60-23</strain>
    </source>
</reference>
<evidence type="ECO:0000256" key="6">
    <source>
        <dbReference type="SAM" id="Phobius"/>
    </source>
</evidence>
<dbReference type="Pfam" id="PF03772">
    <property type="entry name" value="Competence"/>
    <property type="match status" value="1"/>
</dbReference>
<comment type="subcellular location">
    <subcellularLocation>
        <location evidence="1">Cell membrane</location>
        <topology evidence="1">Multi-pass membrane protein</topology>
    </subcellularLocation>
</comment>
<keyword evidence="5 6" id="KW-0472">Membrane</keyword>
<dbReference type="RefSeq" id="WP_330197086.1">
    <property type="nucleotide sequence ID" value="NZ_JAZDRO010000006.1"/>
</dbReference>
<feature type="transmembrane region" description="Helical" evidence="6">
    <location>
        <begin position="483"/>
        <end position="503"/>
    </location>
</feature>
<dbReference type="InterPro" id="IPR004477">
    <property type="entry name" value="ComEC_N"/>
</dbReference>
<evidence type="ECO:0000259" key="8">
    <source>
        <dbReference type="Pfam" id="PF13567"/>
    </source>
</evidence>
<feature type="transmembrane region" description="Helical" evidence="6">
    <location>
        <begin position="515"/>
        <end position="533"/>
    </location>
</feature>
<evidence type="ECO:0000256" key="5">
    <source>
        <dbReference type="ARBA" id="ARBA00023136"/>
    </source>
</evidence>
<keyword evidence="4 6" id="KW-1133">Transmembrane helix</keyword>
<dbReference type="PANTHER" id="PTHR30619">
    <property type="entry name" value="DNA INTERNALIZATION/COMPETENCE PROTEIN COMEC/REC2"/>
    <property type="match status" value="1"/>
</dbReference>
<feature type="transmembrane region" description="Helical" evidence="6">
    <location>
        <begin position="450"/>
        <end position="476"/>
    </location>
</feature>
<dbReference type="InterPro" id="IPR052159">
    <property type="entry name" value="Competence_DNA_uptake"/>
</dbReference>
<evidence type="ECO:0000313" key="9">
    <source>
        <dbReference type="EMBL" id="MEE2567522.1"/>
    </source>
</evidence>
<comment type="caution">
    <text evidence="9">The sequence shown here is derived from an EMBL/GenBank/DDBJ whole genome shotgun (WGS) entry which is preliminary data.</text>
</comment>
<dbReference type="InterPro" id="IPR025405">
    <property type="entry name" value="DUF4131"/>
</dbReference>
<feature type="transmembrane region" description="Helical" evidence="6">
    <location>
        <begin position="380"/>
        <end position="402"/>
    </location>
</feature>
<evidence type="ECO:0000256" key="3">
    <source>
        <dbReference type="ARBA" id="ARBA00022692"/>
    </source>
</evidence>
<feature type="transmembrane region" description="Helical" evidence="6">
    <location>
        <begin position="540"/>
        <end position="556"/>
    </location>
</feature>
<feature type="domain" description="ComEC/Rec2-related protein" evidence="7">
    <location>
        <begin position="255"/>
        <end position="533"/>
    </location>
</feature>
<name>A0ABU7M123_9PROT</name>